<dbReference type="GO" id="GO:0005829">
    <property type="term" value="C:cytosol"/>
    <property type="evidence" value="ECO:0007669"/>
    <property type="project" value="TreeGrafter"/>
</dbReference>
<evidence type="ECO:0000256" key="2">
    <source>
        <dbReference type="ARBA" id="ARBA00013017"/>
    </source>
</evidence>
<dbReference type="Pfam" id="PF10417">
    <property type="entry name" value="1-cysPrx_C"/>
    <property type="match status" value="1"/>
</dbReference>
<keyword evidence="5" id="KW-0560">Oxidoreductase</keyword>
<proteinExistence type="inferred from homology"/>
<keyword evidence="4" id="KW-0049">Antioxidant</keyword>
<evidence type="ECO:0000256" key="6">
    <source>
        <dbReference type="ARBA" id="ARBA00049091"/>
    </source>
</evidence>
<dbReference type="PANTHER" id="PTHR10681">
    <property type="entry name" value="THIOREDOXIN PEROXIDASE"/>
    <property type="match status" value="1"/>
</dbReference>
<gene>
    <name evidence="8" type="ORF">A3Q56_07787</name>
</gene>
<dbReference type="EMBL" id="LWCA01001786">
    <property type="protein sequence ID" value="OAF64504.1"/>
    <property type="molecule type" value="Genomic_DNA"/>
</dbReference>
<evidence type="ECO:0000313" key="8">
    <source>
        <dbReference type="EMBL" id="OAF64504.1"/>
    </source>
</evidence>
<protein>
    <recommendedName>
        <fullName evidence="2">thioredoxin-dependent peroxiredoxin</fullName>
        <ecNumber evidence="2">1.11.1.24</ecNumber>
    </recommendedName>
</protein>
<dbReference type="InterPro" id="IPR036249">
    <property type="entry name" value="Thioredoxin-like_sf"/>
</dbReference>
<dbReference type="GO" id="GO:0006979">
    <property type="term" value="P:response to oxidative stress"/>
    <property type="evidence" value="ECO:0007669"/>
    <property type="project" value="TreeGrafter"/>
</dbReference>
<evidence type="ECO:0000259" key="7">
    <source>
        <dbReference type="Pfam" id="PF10417"/>
    </source>
</evidence>
<accession>A0A177ATE5</accession>
<dbReference type="InterPro" id="IPR019479">
    <property type="entry name" value="Peroxiredoxin_C"/>
</dbReference>
<evidence type="ECO:0000313" key="9">
    <source>
        <dbReference type="Proteomes" id="UP000078046"/>
    </source>
</evidence>
<evidence type="ECO:0000256" key="4">
    <source>
        <dbReference type="ARBA" id="ARBA00022862"/>
    </source>
</evidence>
<dbReference type="Proteomes" id="UP000078046">
    <property type="component" value="Unassembled WGS sequence"/>
</dbReference>
<dbReference type="InterPro" id="IPR050217">
    <property type="entry name" value="Peroxiredoxin"/>
</dbReference>
<evidence type="ECO:0000256" key="1">
    <source>
        <dbReference type="ARBA" id="ARBA00009796"/>
    </source>
</evidence>
<evidence type="ECO:0000256" key="3">
    <source>
        <dbReference type="ARBA" id="ARBA00022559"/>
    </source>
</evidence>
<keyword evidence="3" id="KW-0575">Peroxidase</keyword>
<dbReference type="PANTHER" id="PTHR10681:SF128">
    <property type="entry name" value="THIOREDOXIN-DEPENDENT PEROXIDE REDUCTASE, MITOCHONDRIAL"/>
    <property type="match status" value="1"/>
</dbReference>
<dbReference type="GO" id="GO:0008379">
    <property type="term" value="F:thioredoxin peroxidase activity"/>
    <property type="evidence" value="ECO:0007669"/>
    <property type="project" value="TreeGrafter"/>
</dbReference>
<organism evidence="8 9">
    <name type="scientific">Intoshia linei</name>
    <dbReference type="NCBI Taxonomy" id="1819745"/>
    <lineage>
        <taxon>Eukaryota</taxon>
        <taxon>Metazoa</taxon>
        <taxon>Spiralia</taxon>
        <taxon>Lophotrochozoa</taxon>
        <taxon>Mesozoa</taxon>
        <taxon>Orthonectida</taxon>
        <taxon>Rhopaluridae</taxon>
        <taxon>Intoshia</taxon>
    </lineage>
</organism>
<dbReference type="OrthoDB" id="9588990at2759"/>
<comment type="similarity">
    <text evidence="1">Belongs to the peroxiredoxin family. AhpC/Prx1 subfamily.</text>
</comment>
<dbReference type="Gene3D" id="3.40.30.10">
    <property type="entry name" value="Glutaredoxin"/>
    <property type="match status" value="1"/>
</dbReference>
<name>A0A177ATE5_9BILA</name>
<evidence type="ECO:0000256" key="5">
    <source>
        <dbReference type="ARBA" id="ARBA00023002"/>
    </source>
</evidence>
<dbReference type="SUPFAM" id="SSF52833">
    <property type="entry name" value="Thioredoxin-like"/>
    <property type="match status" value="1"/>
</dbReference>
<comment type="caution">
    <text evidence="8">The sequence shown here is derived from an EMBL/GenBank/DDBJ whole genome shotgun (WGS) entry which is preliminary data.</text>
</comment>
<dbReference type="GO" id="GO:0045454">
    <property type="term" value="P:cell redox homeostasis"/>
    <property type="evidence" value="ECO:0007669"/>
    <property type="project" value="TreeGrafter"/>
</dbReference>
<comment type="catalytic activity">
    <reaction evidence="6">
        <text>a hydroperoxide + [thioredoxin]-dithiol = an alcohol + [thioredoxin]-disulfide + H2O</text>
        <dbReference type="Rhea" id="RHEA:62620"/>
        <dbReference type="Rhea" id="RHEA-COMP:10698"/>
        <dbReference type="Rhea" id="RHEA-COMP:10700"/>
        <dbReference type="ChEBI" id="CHEBI:15377"/>
        <dbReference type="ChEBI" id="CHEBI:29950"/>
        <dbReference type="ChEBI" id="CHEBI:30879"/>
        <dbReference type="ChEBI" id="CHEBI:35924"/>
        <dbReference type="ChEBI" id="CHEBI:50058"/>
        <dbReference type="EC" id="1.11.1.24"/>
    </reaction>
</comment>
<sequence>MNIHILSNNNHKISQAYGVLLKDEGIALRHSCVNDLPIGRSVYETLRIVNAIKHFEKHGEVCPVNWKPGQDAINVE</sequence>
<keyword evidence="9" id="KW-1185">Reference proteome</keyword>
<reference evidence="8 9" key="1">
    <citation type="submission" date="2016-04" db="EMBL/GenBank/DDBJ databases">
        <title>The genome of Intoshia linei affirms orthonectids as highly simplified spiralians.</title>
        <authorList>
            <person name="Mikhailov K.V."/>
            <person name="Slusarev G.S."/>
            <person name="Nikitin M.A."/>
            <person name="Logacheva M.D."/>
            <person name="Penin A."/>
            <person name="Aleoshin V."/>
            <person name="Panchin Y.V."/>
        </authorList>
    </citation>
    <scope>NUCLEOTIDE SEQUENCE [LARGE SCALE GENOMIC DNA]</scope>
    <source>
        <strain evidence="8">Intl2013</strain>
        <tissue evidence="8">Whole animal</tissue>
    </source>
</reference>
<feature type="domain" description="Peroxiredoxin C-terminal" evidence="7">
    <location>
        <begin position="51"/>
        <end position="73"/>
    </location>
</feature>
<dbReference type="EC" id="1.11.1.24" evidence="2"/>
<dbReference type="GO" id="GO:0033554">
    <property type="term" value="P:cellular response to stress"/>
    <property type="evidence" value="ECO:0007669"/>
    <property type="project" value="TreeGrafter"/>
</dbReference>
<dbReference type="AlphaFoldDB" id="A0A177ATE5"/>
<dbReference type="GO" id="GO:0042744">
    <property type="term" value="P:hydrogen peroxide catabolic process"/>
    <property type="evidence" value="ECO:0007669"/>
    <property type="project" value="TreeGrafter"/>
</dbReference>